<sequence>MPKVSIIMPTHNRSWIIERAINSVLSQTFLDYELIVIDDASTDDTQEKLKQFTDERVVVQSLSENKKPAGARNEGIKLAKGDIIAFLDSDNVWFPNYLEVMVQELTDYYVMIYASQNMLLVGGDKHEMNVIGRAVRDFPYNPKAMTRDNSIDINCAVLRKSLLNDIGLFDETLKSLEDWDLFARAVVKYPFRIKHVSQVLGDYYFFLRDTESTIENGILTDERLLNEFKIGKGEGDEVTIREKINKLIERE</sequence>
<dbReference type="PANTHER" id="PTHR43685:SF2">
    <property type="entry name" value="GLYCOSYLTRANSFERASE 2-LIKE DOMAIN-CONTAINING PROTEIN"/>
    <property type="match status" value="1"/>
</dbReference>
<dbReference type="InterPro" id="IPR050834">
    <property type="entry name" value="Glycosyltransf_2"/>
</dbReference>
<evidence type="ECO:0000259" key="1">
    <source>
        <dbReference type="Pfam" id="PF00535"/>
    </source>
</evidence>
<name>A0A1F6A4Z6_9BACT</name>
<dbReference type="Gene3D" id="3.90.550.10">
    <property type="entry name" value="Spore Coat Polysaccharide Biosynthesis Protein SpsA, Chain A"/>
    <property type="match status" value="1"/>
</dbReference>
<evidence type="ECO:0000313" key="2">
    <source>
        <dbReference type="EMBL" id="OGG19706.1"/>
    </source>
</evidence>
<gene>
    <name evidence="2" type="ORF">A2721_00950</name>
</gene>
<dbReference type="SUPFAM" id="SSF53448">
    <property type="entry name" value="Nucleotide-diphospho-sugar transferases"/>
    <property type="match status" value="1"/>
</dbReference>
<dbReference type="InterPro" id="IPR029044">
    <property type="entry name" value="Nucleotide-diphossugar_trans"/>
</dbReference>
<comment type="caution">
    <text evidence="2">The sequence shown here is derived from an EMBL/GenBank/DDBJ whole genome shotgun (WGS) entry which is preliminary data.</text>
</comment>
<reference evidence="2 3" key="1">
    <citation type="journal article" date="2016" name="Nat. Commun.">
        <title>Thousands of microbial genomes shed light on interconnected biogeochemical processes in an aquifer system.</title>
        <authorList>
            <person name="Anantharaman K."/>
            <person name="Brown C.T."/>
            <person name="Hug L.A."/>
            <person name="Sharon I."/>
            <person name="Castelle C.J."/>
            <person name="Probst A.J."/>
            <person name="Thomas B.C."/>
            <person name="Singh A."/>
            <person name="Wilkins M.J."/>
            <person name="Karaoz U."/>
            <person name="Brodie E.L."/>
            <person name="Williams K.H."/>
            <person name="Hubbard S.S."/>
            <person name="Banfield J.F."/>
        </authorList>
    </citation>
    <scope>NUCLEOTIDE SEQUENCE [LARGE SCALE GENOMIC DNA]</scope>
</reference>
<dbReference type="STRING" id="1798381.A2721_00950"/>
<evidence type="ECO:0000313" key="3">
    <source>
        <dbReference type="Proteomes" id="UP000177871"/>
    </source>
</evidence>
<accession>A0A1F6A4Z6</accession>
<protein>
    <recommendedName>
        <fullName evidence="1">Glycosyltransferase 2-like domain-containing protein</fullName>
    </recommendedName>
</protein>
<dbReference type="AlphaFoldDB" id="A0A1F6A4Z6"/>
<dbReference type="InterPro" id="IPR001173">
    <property type="entry name" value="Glyco_trans_2-like"/>
</dbReference>
<proteinExistence type="predicted"/>
<organism evidence="2 3">
    <name type="scientific">Candidatus Gottesmanbacteria bacterium RIFCSPHIGHO2_01_FULL_47_48</name>
    <dbReference type="NCBI Taxonomy" id="1798381"/>
    <lineage>
        <taxon>Bacteria</taxon>
        <taxon>Candidatus Gottesmaniibacteriota</taxon>
    </lineage>
</organism>
<dbReference type="Proteomes" id="UP000177871">
    <property type="component" value="Unassembled WGS sequence"/>
</dbReference>
<dbReference type="PANTHER" id="PTHR43685">
    <property type="entry name" value="GLYCOSYLTRANSFERASE"/>
    <property type="match status" value="1"/>
</dbReference>
<feature type="domain" description="Glycosyltransferase 2-like" evidence="1">
    <location>
        <begin position="5"/>
        <end position="115"/>
    </location>
</feature>
<dbReference type="EMBL" id="MFJK01000004">
    <property type="protein sequence ID" value="OGG19706.1"/>
    <property type="molecule type" value="Genomic_DNA"/>
</dbReference>
<dbReference type="Pfam" id="PF00535">
    <property type="entry name" value="Glycos_transf_2"/>
    <property type="match status" value="1"/>
</dbReference>